<evidence type="ECO:0000313" key="2">
    <source>
        <dbReference type="EMBL" id="KAK1748507.1"/>
    </source>
</evidence>
<feature type="compositionally biased region" description="Basic and acidic residues" evidence="1">
    <location>
        <begin position="41"/>
        <end position="56"/>
    </location>
</feature>
<dbReference type="Proteomes" id="UP001224775">
    <property type="component" value="Unassembled WGS sequence"/>
</dbReference>
<feature type="compositionally biased region" description="Basic and acidic residues" evidence="1">
    <location>
        <begin position="121"/>
        <end position="130"/>
    </location>
</feature>
<dbReference type="AlphaFoldDB" id="A0AAD8YNJ5"/>
<proteinExistence type="predicted"/>
<feature type="region of interest" description="Disordered" evidence="1">
    <location>
        <begin position="312"/>
        <end position="337"/>
    </location>
</feature>
<keyword evidence="3" id="KW-1185">Reference proteome</keyword>
<gene>
    <name evidence="2" type="ORF">QTG54_000446</name>
</gene>
<reference evidence="2" key="1">
    <citation type="submission" date="2023-06" db="EMBL/GenBank/DDBJ databases">
        <title>Survivors Of The Sea: Transcriptome response of Skeletonema marinoi to long-term dormancy.</title>
        <authorList>
            <person name="Pinder M.I.M."/>
            <person name="Kourtchenko O."/>
            <person name="Robertson E.K."/>
            <person name="Larsson T."/>
            <person name="Maumus F."/>
            <person name="Osuna-Cruz C.M."/>
            <person name="Vancaester E."/>
            <person name="Stenow R."/>
            <person name="Vandepoele K."/>
            <person name="Ploug H."/>
            <person name="Bruchert V."/>
            <person name="Godhe A."/>
            <person name="Topel M."/>
        </authorList>
    </citation>
    <scope>NUCLEOTIDE SEQUENCE</scope>
    <source>
        <strain evidence="2">R05AC</strain>
    </source>
</reference>
<feature type="compositionally biased region" description="Polar residues" evidence="1">
    <location>
        <begin position="71"/>
        <end position="82"/>
    </location>
</feature>
<feature type="compositionally biased region" description="Low complexity" evidence="1">
    <location>
        <begin position="108"/>
        <end position="119"/>
    </location>
</feature>
<feature type="compositionally biased region" description="Polar residues" evidence="1">
    <location>
        <begin position="265"/>
        <end position="283"/>
    </location>
</feature>
<sequence>MDQLWGDGENITSTQRHRSSAAKTSLGNGDYSDDENLFDIIGRELDEREEEARREQQQQQCLQEQIDGRDNTSNYQTENSQSGHDDEVDFSPTRNDWTAKDGSGNSPANNEWWNEAANNDSSHDQLETTDAKAAMVVPRTISKRRREYSVVKSTTPRFSFQSSVKPTTSTVIRKSPMERQSSSPKSDKQHPKKSVKRVHRHSFRQSIDRNASKSTADMTQVNINMRELGFAPTFLANSRAAAFTNADAIGEGDDDDARTKRKWNRLSSSQAAVTSPFKQSSSGRRNKTGGYLIQNLRSLRNNDQRMAMRLRASTGGYSSAPMASKRRRSSSGGGSSISQVAASELDVTVMDAAVPNQNVPFGAGKIRLAYIRRYTGAVDFKLPCYSWIALPQNVINEQSIGEGEGKGSTQLRCYDAIIVPPRVASISAEGQPIPLNGLEKHELPLPTIICANVCERCTTDTCTNNDMSPMHEVSFDMLCK</sequence>
<feature type="region of interest" description="Disordered" evidence="1">
    <location>
        <begin position="249"/>
        <end position="291"/>
    </location>
</feature>
<feature type="compositionally biased region" description="Basic residues" evidence="1">
    <location>
        <begin position="190"/>
        <end position="203"/>
    </location>
</feature>
<feature type="compositionally biased region" description="Polar residues" evidence="1">
    <location>
        <begin position="151"/>
        <end position="184"/>
    </location>
</feature>
<accession>A0AAD8YNJ5</accession>
<evidence type="ECO:0000313" key="3">
    <source>
        <dbReference type="Proteomes" id="UP001224775"/>
    </source>
</evidence>
<evidence type="ECO:0000256" key="1">
    <source>
        <dbReference type="SAM" id="MobiDB-lite"/>
    </source>
</evidence>
<feature type="region of interest" description="Disordered" evidence="1">
    <location>
        <begin position="1"/>
        <end position="218"/>
    </location>
</feature>
<dbReference type="EMBL" id="JATAAI010000001">
    <property type="protein sequence ID" value="KAK1748507.1"/>
    <property type="molecule type" value="Genomic_DNA"/>
</dbReference>
<comment type="caution">
    <text evidence="2">The sequence shown here is derived from an EMBL/GenBank/DDBJ whole genome shotgun (WGS) entry which is preliminary data.</text>
</comment>
<protein>
    <submittedName>
        <fullName evidence="2">Uncharacterized protein</fullName>
    </submittedName>
</protein>
<name>A0AAD8YNJ5_9STRA</name>
<organism evidence="2 3">
    <name type="scientific">Skeletonema marinoi</name>
    <dbReference type="NCBI Taxonomy" id="267567"/>
    <lineage>
        <taxon>Eukaryota</taxon>
        <taxon>Sar</taxon>
        <taxon>Stramenopiles</taxon>
        <taxon>Ochrophyta</taxon>
        <taxon>Bacillariophyta</taxon>
        <taxon>Coscinodiscophyceae</taxon>
        <taxon>Thalassiosirophycidae</taxon>
        <taxon>Thalassiosirales</taxon>
        <taxon>Skeletonemataceae</taxon>
        <taxon>Skeletonema</taxon>
        <taxon>Skeletonema marinoi-dohrnii complex</taxon>
    </lineage>
</organism>